<gene>
    <name evidence="1" type="ORF">BC793_14848</name>
</gene>
<comment type="caution">
    <text evidence="1">The sequence shown here is derived from an EMBL/GenBank/DDBJ whole genome shotgun (WGS) entry which is preliminary data.</text>
</comment>
<accession>A0A316EGB8</accession>
<evidence type="ECO:0000313" key="1">
    <source>
        <dbReference type="EMBL" id="PWK28743.1"/>
    </source>
</evidence>
<reference evidence="1 2" key="1">
    <citation type="submission" date="2018-05" db="EMBL/GenBank/DDBJ databases">
        <title>Genomic Encyclopedia of Archaeal and Bacterial Type Strains, Phase II (KMG-II): from individual species to whole genera.</title>
        <authorList>
            <person name="Goeker M."/>
        </authorList>
    </citation>
    <scope>NUCLEOTIDE SEQUENCE [LARGE SCALE GENOMIC DNA]</scope>
    <source>
        <strain evidence="1 2">DSM 45184</strain>
    </source>
</reference>
<proteinExistence type="predicted"/>
<keyword evidence="2" id="KW-1185">Reference proteome</keyword>
<sequence length="120" mass="13761">MTKKFEQRLRMMYSRDGMTAEEGFADLLAHVEEHTEDLIAAFHAELASPEPNLAMRSWLLELISESRSDAALPTLVEQLYSLDHSLSFWARCGLEKLDTKQARIEVWKARFSGVLKDDFA</sequence>
<name>A0A316EGB8_9ACTN</name>
<dbReference type="RefSeq" id="WP_239170739.1">
    <property type="nucleotide sequence ID" value="NZ_BONA01000115.1"/>
</dbReference>
<dbReference type="Proteomes" id="UP000245697">
    <property type="component" value="Unassembled WGS sequence"/>
</dbReference>
<evidence type="ECO:0000313" key="2">
    <source>
        <dbReference type="Proteomes" id="UP000245697"/>
    </source>
</evidence>
<dbReference type="EMBL" id="QGGR01000048">
    <property type="protein sequence ID" value="PWK28743.1"/>
    <property type="molecule type" value="Genomic_DNA"/>
</dbReference>
<protein>
    <submittedName>
        <fullName evidence="1">Uncharacterized protein</fullName>
    </submittedName>
</protein>
<organism evidence="1 2">
    <name type="scientific">Actinoplanes xinjiangensis</name>
    <dbReference type="NCBI Taxonomy" id="512350"/>
    <lineage>
        <taxon>Bacteria</taxon>
        <taxon>Bacillati</taxon>
        <taxon>Actinomycetota</taxon>
        <taxon>Actinomycetes</taxon>
        <taxon>Micromonosporales</taxon>
        <taxon>Micromonosporaceae</taxon>
        <taxon>Actinoplanes</taxon>
    </lineage>
</organism>
<dbReference type="AlphaFoldDB" id="A0A316EGB8"/>